<name>A0A550CCH0_9AGAR</name>
<gene>
    <name evidence="1" type="ORF">BD626DRAFT_497556</name>
</gene>
<evidence type="ECO:0000313" key="2">
    <source>
        <dbReference type="Proteomes" id="UP000320762"/>
    </source>
</evidence>
<evidence type="ECO:0000313" key="1">
    <source>
        <dbReference type="EMBL" id="TRM62489.1"/>
    </source>
</evidence>
<keyword evidence="2" id="KW-1185">Reference proteome</keyword>
<dbReference type="OrthoDB" id="10312171at2759"/>
<comment type="caution">
    <text evidence="1">The sequence shown here is derived from an EMBL/GenBank/DDBJ whole genome shotgun (WGS) entry which is preliminary data.</text>
</comment>
<sequence>MPPAVQDIPNLAAMSAAFDHMYRSMTGALEKGEQPAEYASVFQKLPPHVAIQASTPIMPGPLSTSFNSTVLNCMHSEELAQQMLIAQCGSLEEGKRQLDEALATADFIVGLPDPQDPTIQRVELPGLKFHMRFWMGYQKIYISFDFCDNESQAPIAKPKDLTVWELVLGVLGGRAIQLQSQEHCLGLDQHTGHDSFAVQEGTELEFRFNAVPIKRMCLPMRSKPAQPMRASVALLQ</sequence>
<accession>A0A550CCH0</accession>
<dbReference type="EMBL" id="VDMD01000012">
    <property type="protein sequence ID" value="TRM62489.1"/>
    <property type="molecule type" value="Genomic_DNA"/>
</dbReference>
<proteinExistence type="predicted"/>
<protein>
    <submittedName>
        <fullName evidence="1">Uncharacterized protein</fullName>
    </submittedName>
</protein>
<reference evidence="1 2" key="1">
    <citation type="journal article" date="2019" name="New Phytol.">
        <title>Comparative genomics reveals unique wood-decay strategies and fruiting body development in the Schizophyllaceae.</title>
        <authorList>
            <person name="Almasi E."/>
            <person name="Sahu N."/>
            <person name="Krizsan K."/>
            <person name="Balint B."/>
            <person name="Kovacs G.M."/>
            <person name="Kiss B."/>
            <person name="Cseklye J."/>
            <person name="Drula E."/>
            <person name="Henrissat B."/>
            <person name="Nagy I."/>
            <person name="Chovatia M."/>
            <person name="Adam C."/>
            <person name="LaButti K."/>
            <person name="Lipzen A."/>
            <person name="Riley R."/>
            <person name="Grigoriev I.V."/>
            <person name="Nagy L.G."/>
        </authorList>
    </citation>
    <scope>NUCLEOTIDE SEQUENCE [LARGE SCALE GENOMIC DNA]</scope>
    <source>
        <strain evidence="1 2">NL-1724</strain>
    </source>
</reference>
<organism evidence="1 2">
    <name type="scientific">Schizophyllum amplum</name>
    <dbReference type="NCBI Taxonomy" id="97359"/>
    <lineage>
        <taxon>Eukaryota</taxon>
        <taxon>Fungi</taxon>
        <taxon>Dikarya</taxon>
        <taxon>Basidiomycota</taxon>
        <taxon>Agaricomycotina</taxon>
        <taxon>Agaricomycetes</taxon>
        <taxon>Agaricomycetidae</taxon>
        <taxon>Agaricales</taxon>
        <taxon>Schizophyllaceae</taxon>
        <taxon>Schizophyllum</taxon>
    </lineage>
</organism>
<dbReference type="AlphaFoldDB" id="A0A550CCH0"/>
<dbReference type="Proteomes" id="UP000320762">
    <property type="component" value="Unassembled WGS sequence"/>
</dbReference>